<dbReference type="GO" id="GO:0032259">
    <property type="term" value="P:methylation"/>
    <property type="evidence" value="ECO:0007669"/>
    <property type="project" value="UniProtKB-KW"/>
</dbReference>
<dbReference type="EMBL" id="FODD01000018">
    <property type="protein sequence ID" value="SEO15333.1"/>
    <property type="molecule type" value="Genomic_DNA"/>
</dbReference>
<evidence type="ECO:0000256" key="2">
    <source>
        <dbReference type="ARBA" id="ARBA00005369"/>
    </source>
</evidence>
<reference evidence="12 13" key="1">
    <citation type="submission" date="2016-10" db="EMBL/GenBank/DDBJ databases">
        <authorList>
            <person name="de Groot N.N."/>
        </authorList>
    </citation>
    <scope>NUCLEOTIDE SEQUENCE [LARGE SCALE GENOMIC DNA]</scope>
    <source>
        <strain evidence="12 13">CGMCC 4.2026</strain>
    </source>
</reference>
<evidence type="ECO:0000256" key="8">
    <source>
        <dbReference type="ARBA" id="ARBA00022691"/>
    </source>
</evidence>
<keyword evidence="6 12" id="KW-0489">Methyltransferase</keyword>
<sequence length="357" mass="38206">MTNDLTATMREAFAGALGDGRPSTWRDAFAAVPREIFVPTFHRQDERGRWHQVTEADEGFLNAVYSDSALMTQLDERGIPTSSSSEPCLMLTMLDALDARIGDNVFELGAGTGYNAALLSHRLGSENVTSVDVDDTLVKAARERLHSAGYDPFLFAGDGTQGRLDRAPYARIIATAALTSIPPALVRQADRGGVIVAPIGLGIVRTTVSGPGHAEGDFLPPPALFMPQRTTGGQPAFDALPDRDPETSEVPVADVLNRLRFPLSLALPGYQSCSWRDGHGALTGVGLWTDDGSTASASATGAVRQTGPRRLWDTVEGLVALFPEGQPAREEFRLTVAPHEQRVRHEPSGASWALPLG</sequence>
<dbReference type="STRING" id="310780.SAMN05216267_1018153"/>
<organism evidence="12 13">
    <name type="scientific">Actinacidiphila rubida</name>
    <dbReference type="NCBI Taxonomy" id="310780"/>
    <lineage>
        <taxon>Bacteria</taxon>
        <taxon>Bacillati</taxon>
        <taxon>Actinomycetota</taxon>
        <taxon>Actinomycetes</taxon>
        <taxon>Kitasatosporales</taxon>
        <taxon>Streptomycetaceae</taxon>
        <taxon>Actinacidiphila</taxon>
    </lineage>
</organism>
<protein>
    <recommendedName>
        <fullName evidence="4">Protein-L-isoaspartate O-methyltransferase</fullName>
        <ecNumber evidence="3">2.1.1.77</ecNumber>
    </recommendedName>
    <alternativeName>
        <fullName evidence="11">L-isoaspartyl protein carboxyl methyltransferase</fullName>
    </alternativeName>
    <alternativeName>
        <fullName evidence="9">Protein L-isoaspartyl methyltransferase</fullName>
    </alternativeName>
    <alternativeName>
        <fullName evidence="10">Protein-beta-aspartate methyltransferase</fullName>
    </alternativeName>
</protein>
<evidence type="ECO:0000256" key="5">
    <source>
        <dbReference type="ARBA" id="ARBA00022490"/>
    </source>
</evidence>
<dbReference type="EC" id="2.1.1.77" evidence="3"/>
<dbReference type="RefSeq" id="WP_245791540.1">
    <property type="nucleotide sequence ID" value="NZ_FODD01000018.1"/>
</dbReference>
<evidence type="ECO:0000313" key="12">
    <source>
        <dbReference type="EMBL" id="SEO15333.1"/>
    </source>
</evidence>
<proteinExistence type="inferred from homology"/>
<dbReference type="GO" id="GO:0004719">
    <property type="term" value="F:protein-L-isoaspartate (D-aspartate) O-methyltransferase activity"/>
    <property type="evidence" value="ECO:0007669"/>
    <property type="project" value="UniProtKB-EC"/>
</dbReference>
<accession>A0A1H8MDD2</accession>
<comment type="similarity">
    <text evidence="2">Belongs to the methyltransferase superfamily. L-isoaspartyl/D-aspartyl protein methyltransferase family.</text>
</comment>
<keyword evidence="7 12" id="KW-0808">Transferase</keyword>
<evidence type="ECO:0000256" key="11">
    <source>
        <dbReference type="ARBA" id="ARBA00031350"/>
    </source>
</evidence>
<dbReference type="Gene3D" id="3.40.50.150">
    <property type="entry name" value="Vaccinia Virus protein VP39"/>
    <property type="match status" value="1"/>
</dbReference>
<dbReference type="CDD" id="cd02440">
    <property type="entry name" value="AdoMet_MTases"/>
    <property type="match status" value="1"/>
</dbReference>
<dbReference type="PANTHER" id="PTHR11579">
    <property type="entry name" value="PROTEIN-L-ISOASPARTATE O-METHYLTRANSFERASE"/>
    <property type="match status" value="1"/>
</dbReference>
<evidence type="ECO:0000256" key="7">
    <source>
        <dbReference type="ARBA" id="ARBA00022679"/>
    </source>
</evidence>
<evidence type="ECO:0000256" key="1">
    <source>
        <dbReference type="ARBA" id="ARBA00004496"/>
    </source>
</evidence>
<dbReference type="SUPFAM" id="SSF53335">
    <property type="entry name" value="S-adenosyl-L-methionine-dependent methyltransferases"/>
    <property type="match status" value="1"/>
</dbReference>
<keyword evidence="8" id="KW-0949">S-adenosyl-L-methionine</keyword>
<evidence type="ECO:0000256" key="10">
    <source>
        <dbReference type="ARBA" id="ARBA00031323"/>
    </source>
</evidence>
<comment type="subcellular location">
    <subcellularLocation>
        <location evidence="1">Cytoplasm</location>
    </subcellularLocation>
</comment>
<keyword evidence="5" id="KW-0963">Cytoplasm</keyword>
<dbReference type="AlphaFoldDB" id="A0A1H8MDD2"/>
<evidence type="ECO:0000313" key="13">
    <source>
        <dbReference type="Proteomes" id="UP000181951"/>
    </source>
</evidence>
<dbReference type="GO" id="GO:0005737">
    <property type="term" value="C:cytoplasm"/>
    <property type="evidence" value="ECO:0007669"/>
    <property type="project" value="UniProtKB-SubCell"/>
</dbReference>
<dbReference type="InterPro" id="IPR029063">
    <property type="entry name" value="SAM-dependent_MTases_sf"/>
</dbReference>
<evidence type="ECO:0000256" key="4">
    <source>
        <dbReference type="ARBA" id="ARBA00013346"/>
    </source>
</evidence>
<keyword evidence="13" id="KW-1185">Reference proteome</keyword>
<dbReference type="InterPro" id="IPR000682">
    <property type="entry name" value="PCMT"/>
</dbReference>
<dbReference type="Proteomes" id="UP000181951">
    <property type="component" value="Unassembled WGS sequence"/>
</dbReference>
<dbReference type="Pfam" id="PF01135">
    <property type="entry name" value="PCMT"/>
    <property type="match status" value="1"/>
</dbReference>
<dbReference type="PANTHER" id="PTHR11579:SF0">
    <property type="entry name" value="PROTEIN-L-ISOASPARTATE(D-ASPARTATE) O-METHYLTRANSFERASE"/>
    <property type="match status" value="1"/>
</dbReference>
<name>A0A1H8MDD2_9ACTN</name>
<evidence type="ECO:0000256" key="6">
    <source>
        <dbReference type="ARBA" id="ARBA00022603"/>
    </source>
</evidence>
<evidence type="ECO:0000256" key="9">
    <source>
        <dbReference type="ARBA" id="ARBA00030757"/>
    </source>
</evidence>
<gene>
    <name evidence="12" type="ORF">SAMN05216267_1018153</name>
</gene>
<evidence type="ECO:0000256" key="3">
    <source>
        <dbReference type="ARBA" id="ARBA00011890"/>
    </source>
</evidence>